<gene>
    <name evidence="1" type="ORF">ACFQ1G_06000</name>
</gene>
<comment type="caution">
    <text evidence="1">The sequence shown here is derived from an EMBL/GenBank/DDBJ whole genome shotgun (WGS) entry which is preliminary data.</text>
</comment>
<keyword evidence="2" id="KW-1185">Reference proteome</keyword>
<evidence type="ECO:0008006" key="3">
    <source>
        <dbReference type="Google" id="ProtNLM"/>
    </source>
</evidence>
<proteinExistence type="predicted"/>
<evidence type="ECO:0000313" key="1">
    <source>
        <dbReference type="EMBL" id="MFD0976337.1"/>
    </source>
</evidence>
<dbReference type="EMBL" id="JBHTJP010000032">
    <property type="protein sequence ID" value="MFD0976337.1"/>
    <property type="molecule type" value="Genomic_DNA"/>
</dbReference>
<protein>
    <recommendedName>
        <fullName evidence="3">WD40 repeat protein</fullName>
    </recommendedName>
</protein>
<dbReference type="Proteomes" id="UP001597100">
    <property type="component" value="Unassembled WGS sequence"/>
</dbReference>
<organism evidence="1 2">
    <name type="scientific">Salinimicrobium gaetbulicola</name>
    <dbReference type="NCBI Taxonomy" id="999702"/>
    <lineage>
        <taxon>Bacteria</taxon>
        <taxon>Pseudomonadati</taxon>
        <taxon>Bacteroidota</taxon>
        <taxon>Flavobacteriia</taxon>
        <taxon>Flavobacteriales</taxon>
        <taxon>Flavobacteriaceae</taxon>
        <taxon>Salinimicrobium</taxon>
    </lineage>
</organism>
<accession>A0ABW3IFE7</accession>
<evidence type="ECO:0000313" key="2">
    <source>
        <dbReference type="Proteomes" id="UP001597100"/>
    </source>
</evidence>
<dbReference type="RefSeq" id="WP_380737569.1">
    <property type="nucleotide sequence ID" value="NZ_JBHTJP010000032.1"/>
</dbReference>
<reference evidence="2" key="1">
    <citation type="journal article" date="2019" name="Int. J. Syst. Evol. Microbiol.">
        <title>The Global Catalogue of Microorganisms (GCM) 10K type strain sequencing project: providing services to taxonomists for standard genome sequencing and annotation.</title>
        <authorList>
            <consortium name="The Broad Institute Genomics Platform"/>
            <consortium name="The Broad Institute Genome Sequencing Center for Infectious Disease"/>
            <person name="Wu L."/>
            <person name="Ma J."/>
        </authorList>
    </citation>
    <scope>NUCLEOTIDE SEQUENCE [LARGE SCALE GENOMIC DNA]</scope>
    <source>
        <strain evidence="2">CCUG 60898</strain>
    </source>
</reference>
<sequence length="184" mass="21028">MKTYLILLFALIFASCQNEKKNTAEKVELNEKTTETIPEKVEEERDGVKIEKEDPKVTTTFNGKYRKMVKDEPAADCNCNCVEISFEKDTEWCIVKDKIYITARSQKTGENSADLYLVGVSREENTDRPLPWKDFDTQSPIAKIAFQPDGSADINWIGFSTNGQVITDYAIYGKKTLEGKYKRE</sequence>
<name>A0ABW3IFE7_9FLAO</name>
<dbReference type="PROSITE" id="PS51257">
    <property type="entry name" value="PROKAR_LIPOPROTEIN"/>
    <property type="match status" value="1"/>
</dbReference>